<feature type="compositionally biased region" description="Low complexity" evidence="1">
    <location>
        <begin position="192"/>
        <end position="225"/>
    </location>
</feature>
<evidence type="ECO:0000256" key="1">
    <source>
        <dbReference type="SAM" id="MobiDB-lite"/>
    </source>
</evidence>
<feature type="compositionally biased region" description="Basic and acidic residues" evidence="1">
    <location>
        <begin position="229"/>
        <end position="238"/>
    </location>
</feature>
<feature type="region of interest" description="Disordered" evidence="1">
    <location>
        <begin position="170"/>
        <end position="250"/>
    </location>
</feature>
<protein>
    <submittedName>
        <fullName evidence="2">Uncharacterized protein</fullName>
    </submittedName>
</protein>
<evidence type="ECO:0000313" key="3">
    <source>
        <dbReference type="Proteomes" id="UP001500665"/>
    </source>
</evidence>
<dbReference type="EMBL" id="BAAAHH010000006">
    <property type="protein sequence ID" value="GAA0946922.1"/>
    <property type="molecule type" value="Genomic_DNA"/>
</dbReference>
<evidence type="ECO:0000313" key="2">
    <source>
        <dbReference type="EMBL" id="GAA0946922.1"/>
    </source>
</evidence>
<gene>
    <name evidence="2" type="ORF">GCM10009550_21950</name>
</gene>
<reference evidence="2 3" key="1">
    <citation type="journal article" date="2019" name="Int. J. Syst. Evol. Microbiol.">
        <title>The Global Catalogue of Microorganisms (GCM) 10K type strain sequencing project: providing services to taxonomists for standard genome sequencing and annotation.</title>
        <authorList>
            <consortium name="The Broad Institute Genomics Platform"/>
            <consortium name="The Broad Institute Genome Sequencing Center for Infectious Disease"/>
            <person name="Wu L."/>
            <person name="Ma J."/>
        </authorList>
    </citation>
    <scope>NUCLEOTIDE SEQUENCE [LARGE SCALE GENOMIC DNA]</scope>
    <source>
        <strain evidence="2 3">JCM 10696</strain>
    </source>
</reference>
<accession>A0ABN1QT89</accession>
<sequence length="263" mass="27939">MDVAESEVEVDEMGFGEVDGEARPVGIGRVIWFGGEVPLKEALGGEADLEFLARRDVGLTGRHVGTGLGRATVRHAQIGADDIGDGLTVGRMVLGEALQGVKATEPDSGFVVAELLDGLAVQLSDTAFDGVMSRDPSHLLDMGLSEPGDAFGMGLDTLRPLTGGFVDTLAAIGGDQGDESPDTGDESEDELQQLQLRGGVQRLGFGPGRRPQQPGQTEPGGDQQQNRTGKGEAERPPDRPQPQRPMRVPDRLRLRYSILITHI</sequence>
<organism evidence="2 3">
    <name type="scientific">Actinocorallia libanotica</name>
    <dbReference type="NCBI Taxonomy" id="46162"/>
    <lineage>
        <taxon>Bacteria</taxon>
        <taxon>Bacillati</taxon>
        <taxon>Actinomycetota</taxon>
        <taxon>Actinomycetes</taxon>
        <taxon>Streptosporangiales</taxon>
        <taxon>Thermomonosporaceae</taxon>
        <taxon>Actinocorallia</taxon>
    </lineage>
</organism>
<name>A0ABN1QT89_9ACTN</name>
<dbReference type="Proteomes" id="UP001500665">
    <property type="component" value="Unassembled WGS sequence"/>
</dbReference>
<feature type="compositionally biased region" description="Acidic residues" evidence="1">
    <location>
        <begin position="176"/>
        <end position="191"/>
    </location>
</feature>
<proteinExistence type="predicted"/>
<keyword evidence="3" id="KW-1185">Reference proteome</keyword>
<comment type="caution">
    <text evidence="2">The sequence shown here is derived from an EMBL/GenBank/DDBJ whole genome shotgun (WGS) entry which is preliminary data.</text>
</comment>